<evidence type="ECO:0000256" key="2">
    <source>
        <dbReference type="ARBA" id="ARBA00006153"/>
    </source>
</evidence>
<dbReference type="Pfam" id="PF07687">
    <property type="entry name" value="M20_dimer"/>
    <property type="match status" value="1"/>
</dbReference>
<evidence type="ECO:0000313" key="10">
    <source>
        <dbReference type="Proteomes" id="UP000280307"/>
    </source>
</evidence>
<dbReference type="CDD" id="cd03884">
    <property type="entry name" value="M20_bAS"/>
    <property type="match status" value="1"/>
</dbReference>
<evidence type="ECO:0000256" key="3">
    <source>
        <dbReference type="ARBA" id="ARBA00011738"/>
    </source>
</evidence>
<dbReference type="Gene3D" id="3.40.630.10">
    <property type="entry name" value="Zn peptidases"/>
    <property type="match status" value="1"/>
</dbReference>
<dbReference type="PANTHER" id="PTHR32494:SF19">
    <property type="entry name" value="ALLANTOATE DEIMINASE-RELATED"/>
    <property type="match status" value="1"/>
</dbReference>
<dbReference type="Gene3D" id="3.30.70.360">
    <property type="match status" value="1"/>
</dbReference>
<keyword evidence="6" id="KW-0464">Manganese</keyword>
<evidence type="ECO:0000259" key="8">
    <source>
        <dbReference type="Pfam" id="PF07687"/>
    </source>
</evidence>
<comment type="caution">
    <text evidence="9">The sequence shown here is derived from an EMBL/GenBank/DDBJ whole genome shotgun (WGS) entry which is preliminary data.</text>
</comment>
<name>A0A426TV73_9CHLR</name>
<dbReference type="SUPFAM" id="SSF55031">
    <property type="entry name" value="Bacterial exopeptidase dimerisation domain"/>
    <property type="match status" value="1"/>
</dbReference>
<comment type="similarity">
    <text evidence="2">Belongs to the peptidase M20 family.</text>
</comment>
<dbReference type="AlphaFoldDB" id="A0A426TV73"/>
<keyword evidence="5 9" id="KW-0378">Hydrolase</keyword>
<organism evidence="9 10">
    <name type="scientific">Candidatus Viridilinea halotolerans</name>
    <dbReference type="NCBI Taxonomy" id="2491704"/>
    <lineage>
        <taxon>Bacteria</taxon>
        <taxon>Bacillati</taxon>
        <taxon>Chloroflexota</taxon>
        <taxon>Chloroflexia</taxon>
        <taxon>Chloroflexales</taxon>
        <taxon>Chloroflexineae</taxon>
        <taxon>Oscillochloridaceae</taxon>
        <taxon>Candidatus Viridilinea</taxon>
    </lineage>
</organism>
<dbReference type="PIRSF" id="PIRSF001235">
    <property type="entry name" value="Amidase_carbamoylase"/>
    <property type="match status" value="1"/>
</dbReference>
<accession>A0A426TV73</accession>
<sequence length="416" mass="44574">MMQPIDLRIDIEAIMADIERLAAYSETPPPGVTRLVYGEADVRARAYLRARCLATGLTLREDGLGNLFARWPGSEPELPAVAAGSHLDAPPQSGRFAGVVGVVGALEALRALRQAGFQPRHSLELLLFASEAPTRFGLGCLAGRALVGALTPEELHALHDSAGRSLDDWRTFAGLHDPLEQVALAQGHYAAFVELYIEQGPLLATDGEALGVVRAMAATATLHIQLNGVSGHAGATLMLERRDALLAGAEIALAVEAAALATSRPHTVATTGMFSIEPGLANMIPDRVQMVIDVRDIAAEPRDQVLQALELTVESICGRRHVDYRLRLLNADPPVTCDPAVVETLVRVCEDLGLSRQFMVSRTYHNSLFMARICPTAMIFIPCRGGVVQHPDEYAAPDHILQGVAVLAHTLARLSG</sequence>
<dbReference type="InterPro" id="IPR002933">
    <property type="entry name" value="Peptidase_M20"/>
</dbReference>
<feature type="domain" description="Peptidase M20 dimerisation" evidence="8">
    <location>
        <begin position="220"/>
        <end position="316"/>
    </location>
</feature>
<evidence type="ECO:0000256" key="1">
    <source>
        <dbReference type="ARBA" id="ARBA00001936"/>
    </source>
</evidence>
<reference evidence="9 10" key="1">
    <citation type="submission" date="2018-12" db="EMBL/GenBank/DDBJ databases">
        <title>Genome Sequence of Candidatus Viridilinea halotolerans isolated from saline sulfide-rich spring.</title>
        <authorList>
            <person name="Grouzdev D.S."/>
            <person name="Burganskaya E.I."/>
            <person name="Krutkina M.S."/>
            <person name="Sukhacheva M.V."/>
            <person name="Gorlenko V.M."/>
        </authorList>
    </citation>
    <scope>NUCLEOTIDE SEQUENCE [LARGE SCALE GENOMIC DNA]</scope>
    <source>
        <strain evidence="9">Chok-6</strain>
    </source>
</reference>
<dbReference type="SUPFAM" id="SSF53187">
    <property type="entry name" value="Zn-dependent exopeptidases"/>
    <property type="match status" value="1"/>
</dbReference>
<dbReference type="NCBIfam" id="TIGR01879">
    <property type="entry name" value="hydantase"/>
    <property type="match status" value="1"/>
</dbReference>
<evidence type="ECO:0000256" key="5">
    <source>
        <dbReference type="ARBA" id="ARBA00022801"/>
    </source>
</evidence>
<dbReference type="GO" id="GO:0046872">
    <property type="term" value="F:metal ion binding"/>
    <property type="evidence" value="ECO:0007669"/>
    <property type="project" value="UniProtKB-KW"/>
</dbReference>
<dbReference type="InterPro" id="IPR011650">
    <property type="entry name" value="Peptidase_M20_dimer"/>
</dbReference>
<comment type="cofactor">
    <cofactor evidence="1">
        <name>Mn(2+)</name>
        <dbReference type="ChEBI" id="CHEBI:29035"/>
    </cofactor>
</comment>
<keyword evidence="4 7" id="KW-0479">Metal-binding</keyword>
<dbReference type="GO" id="GO:0016813">
    <property type="term" value="F:hydrolase activity, acting on carbon-nitrogen (but not peptide) bonds, in linear amidines"/>
    <property type="evidence" value="ECO:0007669"/>
    <property type="project" value="InterPro"/>
</dbReference>
<comment type="cofactor">
    <cofactor evidence="7">
        <name>Zn(2+)</name>
        <dbReference type="ChEBI" id="CHEBI:29105"/>
    </cofactor>
    <text evidence="7">Binds 2 Zn(2+) ions per subunit.</text>
</comment>
<evidence type="ECO:0000256" key="7">
    <source>
        <dbReference type="PIRSR" id="PIRSR001235-1"/>
    </source>
</evidence>
<dbReference type="Proteomes" id="UP000280307">
    <property type="component" value="Unassembled WGS sequence"/>
</dbReference>
<evidence type="ECO:0000313" key="9">
    <source>
        <dbReference type="EMBL" id="RRR69349.1"/>
    </source>
</evidence>
<comment type="subunit">
    <text evidence="3">Homodimer.</text>
</comment>
<dbReference type="InterPro" id="IPR036264">
    <property type="entry name" value="Bact_exopeptidase_dim_dom"/>
</dbReference>
<evidence type="ECO:0000256" key="4">
    <source>
        <dbReference type="ARBA" id="ARBA00022723"/>
    </source>
</evidence>
<dbReference type="EMBL" id="RSAS01000645">
    <property type="protein sequence ID" value="RRR69349.1"/>
    <property type="molecule type" value="Genomic_DNA"/>
</dbReference>
<proteinExistence type="inferred from homology"/>
<dbReference type="Pfam" id="PF01546">
    <property type="entry name" value="Peptidase_M20"/>
    <property type="match status" value="1"/>
</dbReference>
<evidence type="ECO:0000256" key="6">
    <source>
        <dbReference type="ARBA" id="ARBA00023211"/>
    </source>
</evidence>
<gene>
    <name evidence="9" type="ORF">EI684_15870</name>
</gene>
<dbReference type="PANTHER" id="PTHR32494">
    <property type="entry name" value="ALLANTOATE DEIMINASE-RELATED"/>
    <property type="match status" value="1"/>
</dbReference>
<feature type="binding site" evidence="7">
    <location>
        <position position="86"/>
    </location>
    <ligand>
        <name>Zn(2+)</name>
        <dbReference type="ChEBI" id="CHEBI:29105"/>
        <label>1</label>
    </ligand>
</feature>
<dbReference type="InterPro" id="IPR010158">
    <property type="entry name" value="Amidase_Cbmase"/>
</dbReference>
<protein>
    <submittedName>
        <fullName evidence="9">Zn-dependent hydrolase</fullName>
    </submittedName>
</protein>
<keyword evidence="7" id="KW-0862">Zinc</keyword>